<proteinExistence type="predicted"/>
<name>A0ACC0PM54_RHOML</name>
<dbReference type="Proteomes" id="UP001062846">
    <property type="component" value="Chromosome 2"/>
</dbReference>
<sequence>MQDGRSYFTDLLDVDDQPLNSPTQWLLASADVVTFNLSELCFRSCATLLCLVFLLKNGSVWMICELPTSDGNNHRDYQNTDHYPSLLFSCLPRRVEKIALWLEASRRSKERRSLRRKRRTRRKGKIKRKEKDRSDGKHRDKTDRKEKDKEKNKEKERDKDKDKKTPSEDKRLAVQSDSNKKEKLDQKHSEREKDKDKDKNSISEEKKWVLQFHGHSGDTPIRNSLFAEGNGEFKFVQELCRRIRDEEEGTGSQLVDRLPVTEWKNVERDRVVLKDA</sequence>
<keyword evidence="2" id="KW-1185">Reference proteome</keyword>
<organism evidence="1 2">
    <name type="scientific">Rhododendron molle</name>
    <name type="common">Chinese azalea</name>
    <name type="synonym">Azalea mollis</name>
    <dbReference type="NCBI Taxonomy" id="49168"/>
    <lineage>
        <taxon>Eukaryota</taxon>
        <taxon>Viridiplantae</taxon>
        <taxon>Streptophyta</taxon>
        <taxon>Embryophyta</taxon>
        <taxon>Tracheophyta</taxon>
        <taxon>Spermatophyta</taxon>
        <taxon>Magnoliopsida</taxon>
        <taxon>eudicotyledons</taxon>
        <taxon>Gunneridae</taxon>
        <taxon>Pentapetalae</taxon>
        <taxon>asterids</taxon>
        <taxon>Ericales</taxon>
        <taxon>Ericaceae</taxon>
        <taxon>Ericoideae</taxon>
        <taxon>Rhodoreae</taxon>
        <taxon>Rhododendron</taxon>
    </lineage>
</organism>
<dbReference type="EMBL" id="CM046389">
    <property type="protein sequence ID" value="KAI8566793.1"/>
    <property type="molecule type" value="Genomic_DNA"/>
</dbReference>
<gene>
    <name evidence="1" type="ORF">RHMOL_Rhmol02G0069400</name>
</gene>
<protein>
    <submittedName>
        <fullName evidence="1">Uncharacterized protein</fullName>
    </submittedName>
</protein>
<accession>A0ACC0PM54</accession>
<evidence type="ECO:0000313" key="1">
    <source>
        <dbReference type="EMBL" id="KAI8566793.1"/>
    </source>
</evidence>
<comment type="caution">
    <text evidence="1">The sequence shown here is derived from an EMBL/GenBank/DDBJ whole genome shotgun (WGS) entry which is preliminary data.</text>
</comment>
<reference evidence="1" key="1">
    <citation type="submission" date="2022-02" db="EMBL/GenBank/DDBJ databases">
        <title>Plant Genome Project.</title>
        <authorList>
            <person name="Zhang R.-G."/>
        </authorList>
    </citation>
    <scope>NUCLEOTIDE SEQUENCE</scope>
    <source>
        <strain evidence="1">AT1</strain>
    </source>
</reference>
<evidence type="ECO:0000313" key="2">
    <source>
        <dbReference type="Proteomes" id="UP001062846"/>
    </source>
</evidence>